<sequence>MTQIVYPFKFSLHAPSVGPFFVHGVELEYVTLENGTSHSGRRFTEFQPPSYFLRLNATPHQTLLASHAHVLESQLIQDLQRRFPHSPLHPDRASHTTFFQRAAATLSAQLACSNAIFFRLVRLHDQSEAAAAASATAHAATIAPLSTDEIIAAASGLSVRAVSWLGTTALGPHSAFHWSPAPNDSDADDDDQALVPQVVGTWGGNSDPWAASNAGGWGMGNAGGWGIGTTRRRRTQAMPRKRGPSGKMIGCFFRSGRIIRRRPRTYMEDLQRYFALSLLDRLRVCLRLLCQDFR</sequence>
<feature type="region of interest" description="Disordered" evidence="1">
    <location>
        <begin position="225"/>
        <end position="245"/>
    </location>
</feature>
<dbReference type="EMBL" id="JARJLG010000128">
    <property type="protein sequence ID" value="KAJ7740187.1"/>
    <property type="molecule type" value="Genomic_DNA"/>
</dbReference>
<dbReference type="Proteomes" id="UP001215280">
    <property type="component" value="Unassembled WGS sequence"/>
</dbReference>
<evidence type="ECO:0000313" key="2">
    <source>
        <dbReference type="EMBL" id="KAJ7740187.1"/>
    </source>
</evidence>
<dbReference type="AlphaFoldDB" id="A0AAD7IDZ5"/>
<reference evidence="2" key="1">
    <citation type="submission" date="2023-03" db="EMBL/GenBank/DDBJ databases">
        <title>Massive genome expansion in bonnet fungi (Mycena s.s.) driven by repeated elements and novel gene families across ecological guilds.</title>
        <authorList>
            <consortium name="Lawrence Berkeley National Laboratory"/>
            <person name="Harder C.B."/>
            <person name="Miyauchi S."/>
            <person name="Viragh M."/>
            <person name="Kuo A."/>
            <person name="Thoen E."/>
            <person name="Andreopoulos B."/>
            <person name="Lu D."/>
            <person name="Skrede I."/>
            <person name="Drula E."/>
            <person name="Henrissat B."/>
            <person name="Morin E."/>
            <person name="Kohler A."/>
            <person name="Barry K."/>
            <person name="LaButti K."/>
            <person name="Morin E."/>
            <person name="Salamov A."/>
            <person name="Lipzen A."/>
            <person name="Mereny Z."/>
            <person name="Hegedus B."/>
            <person name="Baldrian P."/>
            <person name="Stursova M."/>
            <person name="Weitz H."/>
            <person name="Taylor A."/>
            <person name="Grigoriev I.V."/>
            <person name="Nagy L.G."/>
            <person name="Martin F."/>
            <person name="Kauserud H."/>
        </authorList>
    </citation>
    <scope>NUCLEOTIDE SEQUENCE</scope>
    <source>
        <strain evidence="2">CBHHK188m</strain>
    </source>
</reference>
<gene>
    <name evidence="2" type="ORF">DFH07DRAFT_965371</name>
</gene>
<proteinExistence type="predicted"/>
<keyword evidence="3" id="KW-1185">Reference proteome</keyword>
<accession>A0AAD7IDZ5</accession>
<comment type="caution">
    <text evidence="2">The sequence shown here is derived from an EMBL/GenBank/DDBJ whole genome shotgun (WGS) entry which is preliminary data.</text>
</comment>
<evidence type="ECO:0000313" key="3">
    <source>
        <dbReference type="Proteomes" id="UP001215280"/>
    </source>
</evidence>
<name>A0AAD7IDZ5_9AGAR</name>
<feature type="compositionally biased region" description="Basic residues" evidence="1">
    <location>
        <begin position="230"/>
        <end position="244"/>
    </location>
</feature>
<organism evidence="2 3">
    <name type="scientific">Mycena maculata</name>
    <dbReference type="NCBI Taxonomy" id="230809"/>
    <lineage>
        <taxon>Eukaryota</taxon>
        <taxon>Fungi</taxon>
        <taxon>Dikarya</taxon>
        <taxon>Basidiomycota</taxon>
        <taxon>Agaricomycotina</taxon>
        <taxon>Agaricomycetes</taxon>
        <taxon>Agaricomycetidae</taxon>
        <taxon>Agaricales</taxon>
        <taxon>Marasmiineae</taxon>
        <taxon>Mycenaceae</taxon>
        <taxon>Mycena</taxon>
    </lineage>
</organism>
<protein>
    <submittedName>
        <fullName evidence="2">Uncharacterized protein</fullName>
    </submittedName>
</protein>
<evidence type="ECO:0000256" key="1">
    <source>
        <dbReference type="SAM" id="MobiDB-lite"/>
    </source>
</evidence>